<dbReference type="VEuPathDB" id="TrichDB:TRFO_12693"/>
<dbReference type="InterPro" id="IPR040385">
    <property type="entry name" value="RABL6"/>
</dbReference>
<feature type="compositionally biased region" description="Basic residues" evidence="1">
    <location>
        <begin position="350"/>
        <end position="370"/>
    </location>
</feature>
<dbReference type="PANTHER" id="PTHR14932:SF1">
    <property type="entry name" value="RAB-LIKE PROTEIN 6"/>
    <property type="match status" value="1"/>
</dbReference>
<evidence type="ECO:0000313" key="2">
    <source>
        <dbReference type="EMBL" id="OHT17006.1"/>
    </source>
</evidence>
<proteinExistence type="predicted"/>
<keyword evidence="3" id="KW-1185">Reference proteome</keyword>
<feature type="compositionally biased region" description="Polar residues" evidence="1">
    <location>
        <begin position="419"/>
        <end position="429"/>
    </location>
</feature>
<dbReference type="RefSeq" id="XP_068370142.1">
    <property type="nucleotide sequence ID" value="XM_068496793.1"/>
</dbReference>
<dbReference type="InterPro" id="IPR027417">
    <property type="entry name" value="P-loop_NTPase"/>
</dbReference>
<dbReference type="CDD" id="cd00882">
    <property type="entry name" value="Ras_like_GTPase"/>
    <property type="match status" value="1"/>
</dbReference>
<dbReference type="Proteomes" id="UP000179807">
    <property type="component" value="Unassembled WGS sequence"/>
</dbReference>
<organism evidence="2 3">
    <name type="scientific">Tritrichomonas foetus</name>
    <dbReference type="NCBI Taxonomy" id="1144522"/>
    <lineage>
        <taxon>Eukaryota</taxon>
        <taxon>Metamonada</taxon>
        <taxon>Parabasalia</taxon>
        <taxon>Tritrichomonadida</taxon>
        <taxon>Tritrichomonadidae</taxon>
        <taxon>Tritrichomonas</taxon>
    </lineage>
</organism>
<dbReference type="PANTHER" id="PTHR14932">
    <property type="entry name" value="RAS GTPASE-RELATED"/>
    <property type="match status" value="1"/>
</dbReference>
<name>A0A1J4L4Z8_9EUKA</name>
<dbReference type="GeneID" id="94831497"/>
<dbReference type="EMBL" id="MLAK01000046">
    <property type="protein sequence ID" value="OHT17006.1"/>
    <property type="molecule type" value="Genomic_DNA"/>
</dbReference>
<protein>
    <submittedName>
        <fullName evidence="2">Uncharacterized protein</fullName>
    </submittedName>
</protein>
<dbReference type="OrthoDB" id="207081at2759"/>
<dbReference type="GO" id="GO:0005634">
    <property type="term" value="C:nucleus"/>
    <property type="evidence" value="ECO:0007669"/>
    <property type="project" value="TreeGrafter"/>
</dbReference>
<feature type="region of interest" description="Disordered" evidence="1">
    <location>
        <begin position="340"/>
        <end position="462"/>
    </location>
</feature>
<accession>A0A1J4L4Z8</accession>
<sequence length="462" mass="51035">MNPHLPSIASSELLILIRGGKRTGKTSLLKRMSGRPVSENYEASTITQTTTIRWKPESKPSTTVSITLLDVVSMNPRLTTTAHGTPHGIIVIYDPRDSESVTYAAHVIENTPTNIPVALLTNFQDLITADLHPTLRPFTNRCHSIASSMVTNLGLAELSHWLELPLALNIYNSYSKLFKHTTKEISRLKSMFAPGNANRVINLNAPKDEDDGFWSDDDNRNSFQKFSKAPNLQNITLYANNNNVNNNGLPEIRSVPELTDNTGPIDKDDELMQAIIQTASRSKTIIGKDEIDYDRPTRKPIHGIPSNAPPIASVNLQGITSSASTSLSASASNILNGGMNNYSYGQPTERKKHHHGGKSGERRRHHHRSANRSESQGSSGGAPPQIPLQPMQVQPRRLPQNAVVGPPPSSIRGDGKVPTVQQFQIQNQMMGRRDIPQQQQQIQQQSQKPVQQPQAFNDYDTI</sequence>
<gene>
    <name evidence="2" type="ORF">TRFO_12693</name>
</gene>
<dbReference type="GO" id="GO:0005525">
    <property type="term" value="F:GTP binding"/>
    <property type="evidence" value="ECO:0007669"/>
    <property type="project" value="InterPro"/>
</dbReference>
<dbReference type="SUPFAM" id="SSF52540">
    <property type="entry name" value="P-loop containing nucleoside triphosphate hydrolases"/>
    <property type="match status" value="1"/>
</dbReference>
<reference evidence="2" key="1">
    <citation type="submission" date="2016-10" db="EMBL/GenBank/DDBJ databases">
        <authorList>
            <person name="Benchimol M."/>
            <person name="Almeida L.G."/>
            <person name="Vasconcelos A.T."/>
            <person name="Perreira-Neves A."/>
            <person name="Rosa I.A."/>
            <person name="Tasca T."/>
            <person name="Bogo M.R."/>
            <person name="de Souza W."/>
        </authorList>
    </citation>
    <scope>NUCLEOTIDE SEQUENCE [LARGE SCALE GENOMIC DNA]</scope>
    <source>
        <strain evidence="2">K</strain>
    </source>
</reference>
<feature type="region of interest" description="Disordered" evidence="1">
    <location>
        <begin position="287"/>
        <end position="309"/>
    </location>
</feature>
<evidence type="ECO:0000256" key="1">
    <source>
        <dbReference type="SAM" id="MobiDB-lite"/>
    </source>
</evidence>
<dbReference type="Gene3D" id="3.40.50.300">
    <property type="entry name" value="P-loop containing nucleotide triphosphate hydrolases"/>
    <property type="match status" value="1"/>
</dbReference>
<feature type="compositionally biased region" description="Basic and acidic residues" evidence="1">
    <location>
        <begin position="287"/>
        <end position="297"/>
    </location>
</feature>
<feature type="compositionally biased region" description="Low complexity" evidence="1">
    <location>
        <begin position="436"/>
        <end position="454"/>
    </location>
</feature>
<evidence type="ECO:0000313" key="3">
    <source>
        <dbReference type="Proteomes" id="UP000179807"/>
    </source>
</evidence>
<dbReference type="AlphaFoldDB" id="A0A1J4L4Z8"/>
<dbReference type="GO" id="GO:0005829">
    <property type="term" value="C:cytosol"/>
    <property type="evidence" value="ECO:0007669"/>
    <property type="project" value="TreeGrafter"/>
</dbReference>
<comment type="caution">
    <text evidence="2">The sequence shown here is derived from an EMBL/GenBank/DDBJ whole genome shotgun (WGS) entry which is preliminary data.</text>
</comment>